<name>A0A977KU24_9CYAN</name>
<protein>
    <recommendedName>
        <fullName evidence="2">PEP-CTERM sorting domain-containing protein</fullName>
    </recommendedName>
</protein>
<accession>A0A977KU24</accession>
<dbReference type="Proteomes" id="UP001065613">
    <property type="component" value="Chromosome"/>
</dbReference>
<evidence type="ECO:0008006" key="2">
    <source>
        <dbReference type="Google" id="ProtNLM"/>
    </source>
</evidence>
<dbReference type="KEGG" id="wna:KA717_30195"/>
<dbReference type="AlphaFoldDB" id="A0A977KU24"/>
<evidence type="ECO:0000313" key="1">
    <source>
        <dbReference type="EMBL" id="UXE59924.1"/>
    </source>
</evidence>
<gene>
    <name evidence="1" type="ORF">KA717_30195</name>
</gene>
<organism evidence="1">
    <name type="scientific">Woronichinia naegeliana WA131</name>
    <dbReference type="NCBI Taxonomy" id="2824559"/>
    <lineage>
        <taxon>Bacteria</taxon>
        <taxon>Bacillati</taxon>
        <taxon>Cyanobacteriota</taxon>
        <taxon>Cyanophyceae</taxon>
        <taxon>Synechococcales</taxon>
        <taxon>Coelosphaeriaceae</taxon>
        <taxon>Woronichinia</taxon>
    </lineage>
</organism>
<dbReference type="EMBL" id="CP073041">
    <property type="protein sequence ID" value="UXE59924.1"/>
    <property type="molecule type" value="Genomic_DNA"/>
</dbReference>
<sequence>MNKQLLYILTVITGISLSTSKVVGITLDFDNLPTQGATNQSLSFEDSNGGSNTFQGVTFNANQFRVTGDDYRVGGAAPNPAFGLPHSGHFFLNNANTPNDGVVLTTSLVLTEAWFGRNEYYGYGGGASDVTVTAFGVNGDLGSVAISLPDTFPYTGNLPSPNQSIGNGLPDPMVRMDTSNFLALSGITGYRINRIEIGSSSGNWVADDFTFAQAVPWETDALPIVGSTLLFGCGVWAKRKFGNTDTK</sequence>
<proteinExistence type="predicted"/>
<reference evidence="1" key="1">
    <citation type="submission" date="2021-04" db="EMBL/GenBank/DDBJ databases">
        <title>Genome sequence of Woronichinia naegeliana from Washington state freshwater lake bloom.</title>
        <authorList>
            <person name="Dreher T.W."/>
        </authorList>
    </citation>
    <scope>NUCLEOTIDE SEQUENCE</scope>
    <source>
        <strain evidence="1">WA131</strain>
    </source>
</reference>